<evidence type="ECO:0000256" key="6">
    <source>
        <dbReference type="ARBA" id="ARBA00023303"/>
    </source>
</evidence>
<feature type="binding site" evidence="10">
    <location>
        <position position="80"/>
    </location>
    <ligand>
        <name>Na(+)</name>
        <dbReference type="ChEBI" id="CHEBI:29101"/>
        <note>structural</note>
    </ligand>
</feature>
<comment type="similarity">
    <text evidence="7 10">Belongs to the fluoride channel Fluc/FEX (TC 1.A.43) family.</text>
</comment>
<feature type="transmembrane region" description="Helical" evidence="10">
    <location>
        <begin position="66"/>
        <end position="82"/>
    </location>
</feature>
<keyword evidence="3 10" id="KW-0812">Transmembrane</keyword>
<evidence type="ECO:0000313" key="12">
    <source>
        <dbReference type="Proteomes" id="UP000319525"/>
    </source>
</evidence>
<keyword evidence="6 10" id="KW-0407">Ion channel</keyword>
<keyword evidence="2 10" id="KW-1003">Cell membrane</keyword>
<sequence>MSMWRDVGLVAVGGAIGTAVRAGLTLALGEDLGPALVPLINVVGAFAIGILYGWRARMPESSRAQRVQLFIGTGILGGFTTYSSLAVESADLGLLWWGVATVVVGTAAAWGGVLLGRGGRASR</sequence>
<dbReference type="GO" id="GO:0046872">
    <property type="term" value="F:metal ion binding"/>
    <property type="evidence" value="ECO:0007669"/>
    <property type="project" value="UniProtKB-KW"/>
</dbReference>
<feature type="transmembrane region" description="Helical" evidence="10">
    <location>
        <begin position="94"/>
        <end position="115"/>
    </location>
</feature>
<evidence type="ECO:0000313" key="11">
    <source>
        <dbReference type="EMBL" id="GEB45405.1"/>
    </source>
</evidence>
<dbReference type="Pfam" id="PF02537">
    <property type="entry name" value="CRCB"/>
    <property type="match status" value="1"/>
</dbReference>
<dbReference type="GO" id="GO:0005886">
    <property type="term" value="C:plasma membrane"/>
    <property type="evidence" value="ECO:0007669"/>
    <property type="project" value="UniProtKB-SubCell"/>
</dbReference>
<dbReference type="InterPro" id="IPR003691">
    <property type="entry name" value="FluC"/>
</dbReference>
<proteinExistence type="inferred from homology"/>
<reference evidence="11 12" key="1">
    <citation type="submission" date="2019-06" db="EMBL/GenBank/DDBJ databases">
        <title>Whole genome shotgun sequence of Microbacterium testaceum NBRC 12675.</title>
        <authorList>
            <person name="Hosoyama A."/>
            <person name="Uohara A."/>
            <person name="Ohji S."/>
            <person name="Ichikawa N."/>
        </authorList>
    </citation>
    <scope>NUCLEOTIDE SEQUENCE [LARGE SCALE GENOMIC DNA]</scope>
    <source>
        <strain evidence="11 12">NBRC 12675</strain>
    </source>
</reference>
<evidence type="ECO:0000256" key="2">
    <source>
        <dbReference type="ARBA" id="ARBA00022475"/>
    </source>
</evidence>
<evidence type="ECO:0000256" key="10">
    <source>
        <dbReference type="HAMAP-Rule" id="MF_00454"/>
    </source>
</evidence>
<keyword evidence="10" id="KW-0479">Metal-binding</keyword>
<evidence type="ECO:0000256" key="9">
    <source>
        <dbReference type="ARBA" id="ARBA00049940"/>
    </source>
</evidence>
<comment type="subcellular location">
    <subcellularLocation>
        <location evidence="1 10">Cell membrane</location>
        <topology evidence="1 10">Multi-pass membrane protein</topology>
    </subcellularLocation>
</comment>
<protein>
    <recommendedName>
        <fullName evidence="10">Fluoride-specific ion channel FluC</fullName>
    </recommendedName>
</protein>
<keyword evidence="10" id="KW-0915">Sodium</keyword>
<evidence type="ECO:0000256" key="7">
    <source>
        <dbReference type="ARBA" id="ARBA00035120"/>
    </source>
</evidence>
<feature type="binding site" evidence="10">
    <location>
        <position position="77"/>
    </location>
    <ligand>
        <name>Na(+)</name>
        <dbReference type="ChEBI" id="CHEBI:29101"/>
        <note>structural</note>
    </ligand>
</feature>
<evidence type="ECO:0000256" key="4">
    <source>
        <dbReference type="ARBA" id="ARBA00022989"/>
    </source>
</evidence>
<dbReference type="EMBL" id="BJML01000003">
    <property type="protein sequence ID" value="GEB45405.1"/>
    <property type="molecule type" value="Genomic_DNA"/>
</dbReference>
<name>A0A4Y3QJR2_MICTE</name>
<gene>
    <name evidence="10" type="primary">fluC</name>
    <name evidence="10" type="synonym">crcB</name>
    <name evidence="11" type="ORF">MTE01_13500</name>
</gene>
<feature type="transmembrane region" description="Helical" evidence="10">
    <location>
        <begin position="32"/>
        <end position="54"/>
    </location>
</feature>
<evidence type="ECO:0000256" key="1">
    <source>
        <dbReference type="ARBA" id="ARBA00004651"/>
    </source>
</evidence>
<dbReference type="GO" id="GO:0140114">
    <property type="term" value="P:cellular detoxification of fluoride"/>
    <property type="evidence" value="ECO:0007669"/>
    <property type="project" value="UniProtKB-UniRule"/>
</dbReference>
<keyword evidence="4 10" id="KW-1133">Transmembrane helix</keyword>
<comment type="activity regulation">
    <text evidence="10">Na(+) is not transported, but it plays an essential structural role and its presence is essential for fluoride channel function.</text>
</comment>
<organism evidence="11 12">
    <name type="scientific">Microbacterium testaceum</name>
    <name type="common">Aureobacterium testaceum</name>
    <name type="synonym">Brevibacterium testaceum</name>
    <dbReference type="NCBI Taxonomy" id="2033"/>
    <lineage>
        <taxon>Bacteria</taxon>
        <taxon>Bacillati</taxon>
        <taxon>Actinomycetota</taxon>
        <taxon>Actinomycetes</taxon>
        <taxon>Micrococcales</taxon>
        <taxon>Microbacteriaceae</taxon>
        <taxon>Microbacterium</taxon>
    </lineage>
</organism>
<evidence type="ECO:0000256" key="5">
    <source>
        <dbReference type="ARBA" id="ARBA00023136"/>
    </source>
</evidence>
<comment type="caution">
    <text evidence="11">The sequence shown here is derived from an EMBL/GenBank/DDBJ whole genome shotgun (WGS) entry which is preliminary data.</text>
</comment>
<comment type="catalytic activity">
    <reaction evidence="8">
        <text>fluoride(in) = fluoride(out)</text>
        <dbReference type="Rhea" id="RHEA:76159"/>
        <dbReference type="ChEBI" id="CHEBI:17051"/>
    </reaction>
    <physiologicalReaction direction="left-to-right" evidence="8">
        <dbReference type="Rhea" id="RHEA:76160"/>
    </physiologicalReaction>
</comment>
<comment type="function">
    <text evidence="9 10">Fluoride-specific ion channel. Important for reducing fluoride concentration in the cell, thus reducing its toxicity.</text>
</comment>
<evidence type="ECO:0000256" key="3">
    <source>
        <dbReference type="ARBA" id="ARBA00022692"/>
    </source>
</evidence>
<evidence type="ECO:0000256" key="8">
    <source>
        <dbReference type="ARBA" id="ARBA00035585"/>
    </source>
</evidence>
<keyword evidence="10" id="KW-0813">Transport</keyword>
<dbReference type="HAMAP" id="MF_00454">
    <property type="entry name" value="FluC"/>
    <property type="match status" value="1"/>
</dbReference>
<dbReference type="AlphaFoldDB" id="A0A4Y3QJR2"/>
<accession>A0A4Y3QJR2</accession>
<dbReference type="GO" id="GO:0062054">
    <property type="term" value="F:fluoride channel activity"/>
    <property type="evidence" value="ECO:0007669"/>
    <property type="project" value="UniProtKB-UniRule"/>
</dbReference>
<dbReference type="Proteomes" id="UP000319525">
    <property type="component" value="Unassembled WGS sequence"/>
</dbReference>
<keyword evidence="10" id="KW-0406">Ion transport</keyword>
<keyword evidence="5 10" id="KW-0472">Membrane</keyword>